<proteinExistence type="predicted"/>
<keyword evidence="2" id="KW-1185">Reference proteome</keyword>
<dbReference type="EMBL" id="RDQH01000328">
    <property type="protein sequence ID" value="RXI06078.1"/>
    <property type="molecule type" value="Genomic_DNA"/>
</dbReference>
<accession>A0A498KEP0</accession>
<organism evidence="1 2">
    <name type="scientific">Malus domestica</name>
    <name type="common">Apple</name>
    <name type="synonym">Pyrus malus</name>
    <dbReference type="NCBI Taxonomy" id="3750"/>
    <lineage>
        <taxon>Eukaryota</taxon>
        <taxon>Viridiplantae</taxon>
        <taxon>Streptophyta</taxon>
        <taxon>Embryophyta</taxon>
        <taxon>Tracheophyta</taxon>
        <taxon>Spermatophyta</taxon>
        <taxon>Magnoliopsida</taxon>
        <taxon>eudicotyledons</taxon>
        <taxon>Gunneridae</taxon>
        <taxon>Pentapetalae</taxon>
        <taxon>rosids</taxon>
        <taxon>fabids</taxon>
        <taxon>Rosales</taxon>
        <taxon>Rosaceae</taxon>
        <taxon>Amygdaloideae</taxon>
        <taxon>Maleae</taxon>
        <taxon>Malus</taxon>
    </lineage>
</organism>
<reference evidence="1 2" key="1">
    <citation type="submission" date="2018-10" db="EMBL/GenBank/DDBJ databases">
        <title>A high-quality apple genome assembly.</title>
        <authorList>
            <person name="Hu J."/>
        </authorList>
    </citation>
    <scope>NUCLEOTIDE SEQUENCE [LARGE SCALE GENOMIC DNA]</scope>
    <source>
        <strain evidence="2">cv. HFTH1</strain>
        <tissue evidence="1">Young leaf</tissue>
    </source>
</reference>
<evidence type="ECO:0000313" key="2">
    <source>
        <dbReference type="Proteomes" id="UP000290289"/>
    </source>
</evidence>
<comment type="caution">
    <text evidence="1">The sequence shown here is derived from an EMBL/GenBank/DDBJ whole genome shotgun (WGS) entry which is preliminary data.</text>
</comment>
<name>A0A498KEP0_MALDO</name>
<gene>
    <name evidence="1" type="ORF">DVH24_018120</name>
</gene>
<sequence>MANFKAGAVANTKAKNCVVHSWLPWCYKLFLREQIDFYEKELEITNRYLAIYRELKQKLDS</sequence>
<dbReference type="Proteomes" id="UP000290289">
    <property type="component" value="Chromosome 2"/>
</dbReference>
<evidence type="ECO:0000313" key="1">
    <source>
        <dbReference type="EMBL" id="RXI06078.1"/>
    </source>
</evidence>
<protein>
    <submittedName>
        <fullName evidence="1">Uncharacterized protein</fullName>
    </submittedName>
</protein>
<dbReference type="AlphaFoldDB" id="A0A498KEP0"/>